<gene>
    <name evidence="2" type="ORF">GCM10010319_53210</name>
</gene>
<dbReference type="Proteomes" id="UP001500063">
    <property type="component" value="Unassembled WGS sequence"/>
</dbReference>
<feature type="compositionally biased region" description="Low complexity" evidence="1">
    <location>
        <begin position="105"/>
        <end position="117"/>
    </location>
</feature>
<comment type="caution">
    <text evidence="2">The sequence shown here is derived from an EMBL/GenBank/DDBJ whole genome shotgun (WGS) entry which is preliminary data.</text>
</comment>
<organism evidence="2 3">
    <name type="scientific">Streptomyces blastmyceticus</name>
    <dbReference type="NCBI Taxonomy" id="68180"/>
    <lineage>
        <taxon>Bacteria</taxon>
        <taxon>Bacillati</taxon>
        <taxon>Actinomycetota</taxon>
        <taxon>Actinomycetes</taxon>
        <taxon>Kitasatosporales</taxon>
        <taxon>Streptomycetaceae</taxon>
        <taxon>Streptomyces</taxon>
    </lineage>
</organism>
<sequence>MQTAEAPECDPPDPPVDPEPPVVVEPPDVEPPEPLVPPLTEAGASSFGVGVGAGAGGVGDALLGSGDGEDRVGSGSGALDGVAGPDTDAVGSVPAGLAESSQATAPKPRASVAARAAPARIARRAMDVLTFGFPPRTAAARNDSAHGPAPGHEPTPGRPGEWGGGKSNECVWGTQSVGGYPRE</sequence>
<reference evidence="2 3" key="1">
    <citation type="journal article" date="2019" name="Int. J. Syst. Evol. Microbiol.">
        <title>The Global Catalogue of Microorganisms (GCM) 10K type strain sequencing project: providing services to taxonomists for standard genome sequencing and annotation.</title>
        <authorList>
            <consortium name="The Broad Institute Genomics Platform"/>
            <consortium name="The Broad Institute Genome Sequencing Center for Infectious Disease"/>
            <person name="Wu L."/>
            <person name="Ma J."/>
        </authorList>
    </citation>
    <scope>NUCLEOTIDE SEQUENCE [LARGE SCALE GENOMIC DNA]</scope>
    <source>
        <strain evidence="2 3">JCM 4565</strain>
    </source>
</reference>
<protein>
    <submittedName>
        <fullName evidence="2">Uncharacterized protein</fullName>
    </submittedName>
</protein>
<dbReference type="EMBL" id="BAAABW010000026">
    <property type="protein sequence ID" value="GAA0368641.1"/>
    <property type="molecule type" value="Genomic_DNA"/>
</dbReference>
<evidence type="ECO:0000313" key="2">
    <source>
        <dbReference type="EMBL" id="GAA0368641.1"/>
    </source>
</evidence>
<evidence type="ECO:0000256" key="1">
    <source>
        <dbReference type="SAM" id="MobiDB-lite"/>
    </source>
</evidence>
<accession>A0ABN0XN90</accession>
<feature type="compositionally biased region" description="Pro residues" evidence="1">
    <location>
        <begin position="12"/>
        <end position="24"/>
    </location>
</feature>
<feature type="region of interest" description="Disordered" evidence="1">
    <location>
        <begin position="1"/>
        <end position="117"/>
    </location>
</feature>
<feature type="region of interest" description="Disordered" evidence="1">
    <location>
        <begin position="136"/>
        <end position="183"/>
    </location>
</feature>
<feature type="compositionally biased region" description="Gly residues" evidence="1">
    <location>
        <begin position="49"/>
        <end position="59"/>
    </location>
</feature>
<evidence type="ECO:0000313" key="3">
    <source>
        <dbReference type="Proteomes" id="UP001500063"/>
    </source>
</evidence>
<proteinExistence type="predicted"/>
<name>A0ABN0XN90_9ACTN</name>
<keyword evidence="3" id="KW-1185">Reference proteome</keyword>